<dbReference type="PRINTS" id="PR01407">
    <property type="entry name" value="BUTYPHLNCDUF"/>
</dbReference>
<dbReference type="InterPro" id="IPR013320">
    <property type="entry name" value="ConA-like_dom_sf"/>
</dbReference>
<dbReference type="Pfam" id="PF00622">
    <property type="entry name" value="SPRY"/>
    <property type="match status" value="2"/>
</dbReference>
<reference evidence="2" key="2">
    <citation type="submission" date="2025-09" db="UniProtKB">
        <authorList>
            <consortium name="Ensembl"/>
        </authorList>
    </citation>
    <scope>IDENTIFICATION</scope>
</reference>
<dbReference type="PROSITE" id="PS50188">
    <property type="entry name" value="B302_SPRY"/>
    <property type="match status" value="2"/>
</dbReference>
<dbReference type="Proteomes" id="UP000694620">
    <property type="component" value="Unassembled WGS sequence"/>
</dbReference>
<dbReference type="AlphaFoldDB" id="A0A8C4TKN7"/>
<protein>
    <recommendedName>
        <fullName evidence="1">B30.2/SPRY domain-containing protein</fullName>
    </recommendedName>
</protein>
<dbReference type="InterPro" id="IPR003877">
    <property type="entry name" value="SPRY_dom"/>
</dbReference>
<dbReference type="Gene3D" id="2.60.120.920">
    <property type="match status" value="2"/>
</dbReference>
<accession>A0A8C4TKN7</accession>
<dbReference type="Ensembl" id="ENSECRT00000033881.1">
    <property type="protein sequence ID" value="ENSECRP00000033156.1"/>
    <property type="gene ID" value="ENSECRG00000022454.1"/>
</dbReference>
<dbReference type="GeneTree" id="ENSGT01050000244843"/>
<evidence type="ECO:0000313" key="2">
    <source>
        <dbReference type="Ensembl" id="ENSECRP00000033156.1"/>
    </source>
</evidence>
<dbReference type="InterPro" id="IPR043136">
    <property type="entry name" value="B30.2/SPRY_sf"/>
</dbReference>
<name>A0A8C4TKN7_ERPCA</name>
<dbReference type="PANTHER" id="PTHR24103">
    <property type="entry name" value="E3 UBIQUITIN-PROTEIN LIGASE TRIM"/>
    <property type="match status" value="1"/>
</dbReference>
<reference evidence="2" key="1">
    <citation type="submission" date="2025-08" db="UniProtKB">
        <authorList>
            <consortium name="Ensembl"/>
        </authorList>
    </citation>
    <scope>IDENTIFICATION</scope>
</reference>
<proteinExistence type="predicted"/>
<dbReference type="InterPro" id="IPR050143">
    <property type="entry name" value="TRIM/RBCC"/>
</dbReference>
<evidence type="ECO:0000259" key="1">
    <source>
        <dbReference type="PROSITE" id="PS50188"/>
    </source>
</evidence>
<organism evidence="2 3">
    <name type="scientific">Erpetoichthys calabaricus</name>
    <name type="common">Rope fish</name>
    <name type="synonym">Calamoichthys calabaricus</name>
    <dbReference type="NCBI Taxonomy" id="27687"/>
    <lineage>
        <taxon>Eukaryota</taxon>
        <taxon>Metazoa</taxon>
        <taxon>Chordata</taxon>
        <taxon>Craniata</taxon>
        <taxon>Vertebrata</taxon>
        <taxon>Euteleostomi</taxon>
        <taxon>Actinopterygii</taxon>
        <taxon>Polypteriformes</taxon>
        <taxon>Polypteridae</taxon>
        <taxon>Erpetoichthys</taxon>
    </lineage>
</organism>
<keyword evidence="3" id="KW-1185">Reference proteome</keyword>
<feature type="domain" description="B30.2/SPRY" evidence="1">
    <location>
        <begin position="185"/>
        <end position="364"/>
    </location>
</feature>
<evidence type="ECO:0000313" key="3">
    <source>
        <dbReference type="Proteomes" id="UP000694620"/>
    </source>
</evidence>
<dbReference type="SUPFAM" id="SSF49899">
    <property type="entry name" value="Concanavalin A-like lectins/glucanases"/>
    <property type="match status" value="2"/>
</dbReference>
<dbReference type="InterPro" id="IPR003879">
    <property type="entry name" value="Butyrophylin_SPRY"/>
</dbReference>
<dbReference type="SMART" id="SM00449">
    <property type="entry name" value="SPRY"/>
    <property type="match status" value="2"/>
</dbReference>
<dbReference type="InterPro" id="IPR001870">
    <property type="entry name" value="B30.2/SPRY"/>
</dbReference>
<feature type="domain" description="B30.2/SPRY" evidence="1">
    <location>
        <begin position="11"/>
        <end position="194"/>
    </location>
</feature>
<sequence length="364" mass="41588">IFCFCSCCFTDKLGIVPDKVWEKIQECEVDVVLSPDTAHSDISVDNDAAQVRFTGDTKGPNTWCCVTGSDWLKARQDHYWEVEVAGKGSWAIGLASESIKDEQLIAECPTNELWIIRLCRGKKLAAISRTYVKEYQLKPNKVGFHWEGNCLRVYDKEKKQLIHKFDIEYSEHLYPVFSPGSHDRGPLIIKIKNTETENLKQKFGIALKLNTKYPNIINVDNQQIRLTGKEQVPGDLWPCVLANNKLTSEKAYWEVEVGEKSSWALGVVADTKEVKMSISDEPEEGFWIIKVQAEKIHAVYSSGSVRILRKPRKVGVFVDFVEQELSFYDIEKKYLIHRFHIKSSEKLYPIFSPGVQDKGPLIII</sequence>